<dbReference type="Pfam" id="PF00441">
    <property type="entry name" value="Acyl-CoA_dh_1"/>
    <property type="match status" value="1"/>
</dbReference>
<dbReference type="SUPFAM" id="SSF56645">
    <property type="entry name" value="Acyl-CoA dehydrogenase NM domain-like"/>
    <property type="match status" value="1"/>
</dbReference>
<dbReference type="InterPro" id="IPR009100">
    <property type="entry name" value="AcylCoA_DH/oxidase_NM_dom_sf"/>
</dbReference>
<accession>K5B972</accession>
<dbReference type="PATRIC" id="fig|1122247.3.peg.1076"/>
<keyword evidence="5" id="KW-0560">Oxidoreductase</keyword>
<evidence type="ECO:0000313" key="6">
    <source>
        <dbReference type="EMBL" id="EKF24943.1"/>
    </source>
</evidence>
<comment type="similarity">
    <text evidence="2">Belongs to the acyl-CoA dehydrogenase family.</text>
</comment>
<dbReference type="GO" id="GO:0003995">
    <property type="term" value="F:acyl-CoA dehydrogenase activity"/>
    <property type="evidence" value="ECO:0007669"/>
    <property type="project" value="TreeGrafter"/>
</dbReference>
<evidence type="ECO:0000256" key="2">
    <source>
        <dbReference type="ARBA" id="ARBA00009347"/>
    </source>
</evidence>
<dbReference type="OrthoDB" id="8677713at2"/>
<protein>
    <submittedName>
        <fullName evidence="6">Acyl-CoA dehydrogenase, C-terminal domain protein</fullName>
    </submittedName>
</protein>
<evidence type="ECO:0000256" key="3">
    <source>
        <dbReference type="ARBA" id="ARBA00022630"/>
    </source>
</evidence>
<sequence length="368" mass="38862">MDFRYTDDQDQFRTALRDFLQQACPPARVREIAAAGGHDPNLWRRMCGELELPGLHVSDRYGGSGATLSETAIAFEELGRALTPAPLLGTVAVIEALLRMGSAEQRNRLLPALVRGTRIGAIAACPDITRPADTRSADAVSLTADFASGAPVLTGECSPVLHDTAADLFVLPAVTDGAAAAYLVAADAPGLAREPLPSFDPTRPVSKLTLAGTPAEPLTAPGGWNRTLDVTRVLIAAEALGGATACLQKSVEYACQRTQFGRPIGSFQAVKHACAEMMVEIEATRVAVMFAALTAGDPGQLALTAPLVKAQAADTFTLCAETALQVHGGIAFTWEHDIHLYYRRAKTTEALFGGSTHHRALLADRVGL</sequence>
<organism evidence="6 7">
    <name type="scientific">Mycolicibacterium hassiacum (strain DSM 44199 / CIP 105218 / JCM 12690 / 3849)</name>
    <name type="common">Mycobacterium hassiacum</name>
    <dbReference type="NCBI Taxonomy" id="1122247"/>
    <lineage>
        <taxon>Bacteria</taxon>
        <taxon>Bacillati</taxon>
        <taxon>Actinomycetota</taxon>
        <taxon>Actinomycetes</taxon>
        <taxon>Mycobacteriales</taxon>
        <taxon>Mycobacteriaceae</taxon>
        <taxon>Mycolicibacterium</taxon>
    </lineage>
</organism>
<dbReference type="InterPro" id="IPR037069">
    <property type="entry name" value="AcylCoA_DH/ox_N_sf"/>
</dbReference>
<dbReference type="InterPro" id="IPR046373">
    <property type="entry name" value="Acyl-CoA_Oxase/DH_mid-dom_sf"/>
</dbReference>
<dbReference type="InterPro" id="IPR036250">
    <property type="entry name" value="AcylCo_DH-like_C"/>
</dbReference>
<reference evidence="6" key="1">
    <citation type="journal article" date="2012" name="J. Bacteriol.">
        <title>Genome sequence of Mycobacterium hassiacum DSM 44199, a rare source of heat-stable mycobacterial proteins.</title>
        <authorList>
            <person name="Tiago I."/>
            <person name="Maranha A."/>
            <person name="Mendes V."/>
            <person name="Alarico S."/>
            <person name="Moynihan P.J."/>
            <person name="Clarke A.J."/>
            <person name="Macedo-Ribeiro S."/>
            <person name="Pereira P.J."/>
            <person name="Empadinhas N."/>
        </authorList>
    </citation>
    <scope>NUCLEOTIDE SEQUENCE [LARGE SCALE GENOMIC DNA]</scope>
    <source>
        <strain evidence="6">DSM 44199</strain>
    </source>
</reference>
<dbReference type="PANTHER" id="PTHR43884">
    <property type="entry name" value="ACYL-COA DEHYDROGENASE"/>
    <property type="match status" value="1"/>
</dbReference>
<dbReference type="InterPro" id="IPR009075">
    <property type="entry name" value="AcylCo_DH/oxidase_C"/>
</dbReference>
<dbReference type="Gene3D" id="2.40.110.10">
    <property type="entry name" value="Butyryl-CoA Dehydrogenase, subunit A, domain 2"/>
    <property type="match status" value="1"/>
</dbReference>
<dbReference type="STRING" id="1122247.GCA_000379865_03968"/>
<dbReference type="Proteomes" id="UP000006265">
    <property type="component" value="Unassembled WGS sequence"/>
</dbReference>
<dbReference type="Gene3D" id="1.10.540.10">
    <property type="entry name" value="Acyl-CoA dehydrogenase/oxidase, N-terminal domain"/>
    <property type="match status" value="1"/>
</dbReference>
<keyword evidence="3" id="KW-0285">Flavoprotein</keyword>
<evidence type="ECO:0000256" key="1">
    <source>
        <dbReference type="ARBA" id="ARBA00001974"/>
    </source>
</evidence>
<evidence type="ECO:0000256" key="4">
    <source>
        <dbReference type="ARBA" id="ARBA00022827"/>
    </source>
</evidence>
<evidence type="ECO:0000256" key="5">
    <source>
        <dbReference type="ARBA" id="ARBA00023002"/>
    </source>
</evidence>
<comment type="cofactor">
    <cofactor evidence="1">
        <name>FAD</name>
        <dbReference type="ChEBI" id="CHEBI:57692"/>
    </cofactor>
</comment>
<keyword evidence="4" id="KW-0274">FAD</keyword>
<dbReference type="eggNOG" id="COG1960">
    <property type="taxonomic scope" value="Bacteria"/>
</dbReference>
<dbReference type="PANTHER" id="PTHR43884:SF20">
    <property type="entry name" value="ACYL-COA DEHYDROGENASE FADE28"/>
    <property type="match status" value="1"/>
</dbReference>
<gene>
    <name evidence="6" type="ORF">C731_1118</name>
</gene>
<dbReference type="AlphaFoldDB" id="K5B972"/>
<proteinExistence type="inferred from homology"/>
<name>K5B972_MYCHD</name>
<dbReference type="InterPro" id="IPR013786">
    <property type="entry name" value="AcylCoA_DH/ox_N"/>
</dbReference>
<dbReference type="Gene3D" id="1.20.140.10">
    <property type="entry name" value="Butyryl-CoA Dehydrogenase, subunit A, domain 3"/>
    <property type="match status" value="1"/>
</dbReference>
<dbReference type="EMBL" id="AMRA01000027">
    <property type="protein sequence ID" value="EKF24943.1"/>
    <property type="molecule type" value="Genomic_DNA"/>
</dbReference>
<dbReference type="GO" id="GO:0050660">
    <property type="term" value="F:flavin adenine dinucleotide binding"/>
    <property type="evidence" value="ECO:0007669"/>
    <property type="project" value="InterPro"/>
</dbReference>
<dbReference type="RefSeq" id="WP_005625475.1">
    <property type="nucleotide sequence ID" value="NZ_AMRA01000027.1"/>
</dbReference>
<evidence type="ECO:0000313" key="7">
    <source>
        <dbReference type="Proteomes" id="UP000006265"/>
    </source>
</evidence>
<keyword evidence="7" id="KW-1185">Reference proteome</keyword>
<comment type="caution">
    <text evidence="6">The sequence shown here is derived from an EMBL/GenBank/DDBJ whole genome shotgun (WGS) entry which is preliminary data.</text>
</comment>
<dbReference type="SUPFAM" id="SSF47203">
    <property type="entry name" value="Acyl-CoA dehydrogenase C-terminal domain-like"/>
    <property type="match status" value="1"/>
</dbReference>
<dbReference type="Pfam" id="PF02771">
    <property type="entry name" value="Acyl-CoA_dh_N"/>
    <property type="match status" value="1"/>
</dbReference>